<reference evidence="4" key="1">
    <citation type="submission" date="2016-06" db="EMBL/GenBank/DDBJ databases">
        <authorList>
            <person name="Varghese N."/>
            <person name="Submissions Spin"/>
        </authorList>
    </citation>
    <scope>NUCLEOTIDE SEQUENCE [LARGE SCALE GENOMIC DNA]</scope>
    <source>
        <strain evidence="4">DSM 45246</strain>
    </source>
</reference>
<evidence type="ECO:0000256" key="1">
    <source>
        <dbReference type="SAM" id="MobiDB-lite"/>
    </source>
</evidence>
<keyword evidence="2" id="KW-0812">Transmembrane</keyword>
<gene>
    <name evidence="3" type="ORF">GA0070214_103436</name>
</gene>
<protein>
    <submittedName>
        <fullName evidence="3">Uncharacterized protein</fullName>
    </submittedName>
</protein>
<feature type="region of interest" description="Disordered" evidence="1">
    <location>
        <begin position="67"/>
        <end position="86"/>
    </location>
</feature>
<evidence type="ECO:0000256" key="2">
    <source>
        <dbReference type="SAM" id="Phobius"/>
    </source>
</evidence>
<dbReference type="EMBL" id="FMCS01000003">
    <property type="protein sequence ID" value="SCE93907.1"/>
    <property type="molecule type" value="Genomic_DNA"/>
</dbReference>
<accession>A0A1C4WCD6</accession>
<name>A0A1C4WCD6_9ACTN</name>
<keyword evidence="2" id="KW-1133">Transmembrane helix</keyword>
<sequence>MALMWPPWAGDLKKSLPPRTPMARRALVRAWLFGLVAVSLVIAAGVLGWHLARLAAPTVVRWQINGIDAKSDSPPRPHLPPSPFAR</sequence>
<dbReference type="Proteomes" id="UP000199629">
    <property type="component" value="Unassembled WGS sequence"/>
</dbReference>
<feature type="compositionally biased region" description="Pro residues" evidence="1">
    <location>
        <begin position="76"/>
        <end position="86"/>
    </location>
</feature>
<proteinExistence type="predicted"/>
<organism evidence="3 4">
    <name type="scientific">Micromonospora chaiyaphumensis</name>
    <dbReference type="NCBI Taxonomy" id="307119"/>
    <lineage>
        <taxon>Bacteria</taxon>
        <taxon>Bacillati</taxon>
        <taxon>Actinomycetota</taxon>
        <taxon>Actinomycetes</taxon>
        <taxon>Micromonosporales</taxon>
        <taxon>Micromonosporaceae</taxon>
        <taxon>Micromonospora</taxon>
    </lineage>
</organism>
<dbReference type="RefSeq" id="WP_139141836.1">
    <property type="nucleotide sequence ID" value="NZ_FMCS01000003.1"/>
</dbReference>
<dbReference type="AlphaFoldDB" id="A0A1C4WCD6"/>
<keyword evidence="4" id="KW-1185">Reference proteome</keyword>
<keyword evidence="2" id="KW-0472">Membrane</keyword>
<evidence type="ECO:0000313" key="4">
    <source>
        <dbReference type="Proteomes" id="UP000199629"/>
    </source>
</evidence>
<evidence type="ECO:0000313" key="3">
    <source>
        <dbReference type="EMBL" id="SCE93907.1"/>
    </source>
</evidence>
<feature type="transmembrane region" description="Helical" evidence="2">
    <location>
        <begin position="30"/>
        <end position="52"/>
    </location>
</feature>